<dbReference type="EMBL" id="LR796994">
    <property type="protein sequence ID" value="CAB4180403.1"/>
    <property type="molecule type" value="Genomic_DNA"/>
</dbReference>
<sequence length="126" mass="13463">MTDTTNAAPNAIRPAIETLRELDNGMFLDKLALAIHNATDGVTSLNKRATITIALEFAPLTKTPMVEPVITVEAEITQKLPKPDGHRAMFFVDAGGNPTTKQQKQEKLDLHIAGSSEVNAAEAGGK</sequence>
<reference evidence="1" key="1">
    <citation type="submission" date="2020-05" db="EMBL/GenBank/DDBJ databases">
        <authorList>
            <person name="Chiriac C."/>
            <person name="Salcher M."/>
            <person name="Ghai R."/>
            <person name="Kavagutti S V."/>
        </authorList>
    </citation>
    <scope>NUCLEOTIDE SEQUENCE</scope>
</reference>
<evidence type="ECO:0000313" key="1">
    <source>
        <dbReference type="EMBL" id="CAB4180403.1"/>
    </source>
</evidence>
<protein>
    <submittedName>
        <fullName evidence="1">Uncharacterized protein</fullName>
    </submittedName>
</protein>
<organism evidence="1">
    <name type="scientific">uncultured Caudovirales phage</name>
    <dbReference type="NCBI Taxonomy" id="2100421"/>
    <lineage>
        <taxon>Viruses</taxon>
        <taxon>Duplodnaviria</taxon>
        <taxon>Heunggongvirae</taxon>
        <taxon>Uroviricota</taxon>
        <taxon>Caudoviricetes</taxon>
        <taxon>Peduoviridae</taxon>
        <taxon>Maltschvirus</taxon>
        <taxon>Maltschvirus maltsch</taxon>
    </lineage>
</organism>
<gene>
    <name evidence="1" type="ORF">UFOVP1040_49</name>
</gene>
<accession>A0A6J5Q8N9</accession>
<name>A0A6J5Q8N9_9CAUD</name>
<proteinExistence type="predicted"/>